<dbReference type="RefSeq" id="WP_318644432.1">
    <property type="nucleotide sequence ID" value="NZ_CP137892.1"/>
</dbReference>
<protein>
    <submittedName>
        <fullName evidence="1">Uncharacterized protein</fullName>
    </submittedName>
</protein>
<evidence type="ECO:0000313" key="2">
    <source>
        <dbReference type="Proteomes" id="UP001305928"/>
    </source>
</evidence>
<sequence length="62" mass="7019">MTQPDKATEPEHSVPIMIWGMKEGIFTDKKLAHYINASGVDYVNARNIINPKDKLTTIIEYA</sequence>
<keyword evidence="2" id="KW-1185">Reference proteome</keyword>
<organism evidence="1 2">
    <name type="scientific">Pseudomonas benzenivorans</name>
    <dbReference type="NCBI Taxonomy" id="556533"/>
    <lineage>
        <taxon>Bacteria</taxon>
        <taxon>Pseudomonadati</taxon>
        <taxon>Pseudomonadota</taxon>
        <taxon>Gammaproteobacteria</taxon>
        <taxon>Pseudomonadales</taxon>
        <taxon>Pseudomonadaceae</taxon>
        <taxon>Pseudomonas</taxon>
    </lineage>
</organism>
<dbReference type="Proteomes" id="UP001305928">
    <property type="component" value="Chromosome"/>
</dbReference>
<accession>A0ABZ0PVW2</accession>
<proteinExistence type="predicted"/>
<evidence type="ECO:0000313" key="1">
    <source>
        <dbReference type="EMBL" id="WPC05251.1"/>
    </source>
</evidence>
<gene>
    <name evidence="1" type="ORF">SBP02_00435</name>
</gene>
<name>A0ABZ0PVW2_9PSED</name>
<reference evidence="1 2" key="1">
    <citation type="submission" date="2023-11" db="EMBL/GenBank/DDBJ databases">
        <title>Complete genome of Pseudomonas benzenivorans BA3361.</title>
        <authorList>
            <person name="Shin S.Y."/>
            <person name="Song J."/>
            <person name="Kang H."/>
        </authorList>
    </citation>
    <scope>NUCLEOTIDE SEQUENCE [LARGE SCALE GENOMIC DNA]</scope>
    <source>
        <strain evidence="1 2">HNIBRBA3361</strain>
    </source>
</reference>
<dbReference type="EMBL" id="CP137892">
    <property type="protein sequence ID" value="WPC05251.1"/>
    <property type="molecule type" value="Genomic_DNA"/>
</dbReference>